<dbReference type="InterPro" id="IPR050708">
    <property type="entry name" value="T6SS_VgrG/RHS"/>
</dbReference>
<evidence type="ECO:0000256" key="1">
    <source>
        <dbReference type="ARBA" id="ARBA00004613"/>
    </source>
</evidence>
<dbReference type="Pfam" id="PF04717">
    <property type="entry name" value="Phage_base_V"/>
    <property type="match status" value="1"/>
</dbReference>
<sequence>MSGDLSQEPRTLAITTSTGKEFVLRRVEAVEAISRPFLVQVEVLSKNKAIKASEVVGHTASVSIQRGEGEEPRWFNGYISAFRVIGSFGTEYAAYGLEIVPKFWNLSRTSDCRVFQNESVPTIVKKLVQEGGADAPVFMSAPDTPRPYCIQYNETDLDFCQRLMDETGCGYYWLFGEGEHTMMVASAAADYLPISGNYIVKSGSSDWNALSGFRHRTQVQPGAVAAMDYNLIKHSQPFTSTTNTAITDIQNAASFEMRAWPGGQQVKPEASPDVGAMQTYEAEADIAQAVAFDPVMTSGCKIKVALDQNAPGTTKEYLLTRVVHSAHDETHLTDGGGSSYTAAITMIPAERPFRPSSPRPRPVVPGLQSAIVVGKAGEEIHTDAYGRIKIRFLWDRLTKKDDTACEIWVRVAQPAAGKWGGTFFLPRMGDEVLVGFVDGDPDKPVVVGSLYSEDAPLAGSFPMPSKKTRTGMHSRSSKGGSGSLANIIYFDDNKGAEEVYLRAQKDMNVVVEDARTELINVGDNDGDDTYKIMKGDKWVTVAEGDFNTFVDKGDYARVTGEGDDNLFVKQGDRGTVVEQGDYNDFVKQGDRALVVDQGDSNTFVKQGDQFTEVNSNITTKAKTGNITMDATAGKIDITAAQSITLKVGGSSIKIDTMGVTIEAPMVTIKAQTALKAESGLAATFKGTMVTVEGSGPTMIKGAVVLIN</sequence>
<feature type="domain" description="Gp5/Type VI secretion system Vgr C-terminal trimerisation" evidence="5">
    <location>
        <begin position="470"/>
        <end position="543"/>
    </location>
</feature>
<comment type="similarity">
    <text evidence="2">Belongs to the VgrG protein family.</text>
</comment>
<dbReference type="InterPro" id="IPR017847">
    <property type="entry name" value="T6SS_RhsGE_Vgr_subset"/>
</dbReference>
<keyword evidence="7" id="KW-1185">Reference proteome</keyword>
<dbReference type="EMBL" id="JAGIYZ010000010">
    <property type="protein sequence ID" value="MBP0464503.1"/>
    <property type="molecule type" value="Genomic_DNA"/>
</dbReference>
<gene>
    <name evidence="6" type="primary">tssI</name>
    <name evidence="6" type="ORF">J5Y09_11355</name>
</gene>
<dbReference type="PANTHER" id="PTHR32305:SF15">
    <property type="entry name" value="PROTEIN RHSA-RELATED"/>
    <property type="match status" value="1"/>
</dbReference>
<dbReference type="NCBIfam" id="TIGR01646">
    <property type="entry name" value="vgr_GE"/>
    <property type="match status" value="1"/>
</dbReference>
<name>A0ABS4AUH4_9PROT</name>
<dbReference type="Pfam" id="PF22178">
    <property type="entry name" value="Gp5_trimer_C"/>
    <property type="match status" value="1"/>
</dbReference>
<dbReference type="InterPro" id="IPR037026">
    <property type="entry name" value="Vgr_OB-fold_dom_sf"/>
</dbReference>
<protein>
    <submittedName>
        <fullName evidence="6">Type VI secretion system tip protein VgrG</fullName>
    </submittedName>
</protein>
<accession>A0ABS4AUH4</accession>
<dbReference type="SUPFAM" id="SSF69279">
    <property type="entry name" value="Phage tail proteins"/>
    <property type="match status" value="2"/>
</dbReference>
<dbReference type="Proteomes" id="UP000680815">
    <property type="component" value="Unassembled WGS sequence"/>
</dbReference>
<dbReference type="Gene3D" id="3.55.50.10">
    <property type="entry name" value="Baseplate protein-like domains"/>
    <property type="match status" value="1"/>
</dbReference>
<evidence type="ECO:0000256" key="3">
    <source>
        <dbReference type="ARBA" id="ARBA00022525"/>
    </source>
</evidence>
<dbReference type="RefSeq" id="WP_209351878.1">
    <property type="nucleotide sequence ID" value="NZ_JAGIYZ010000010.1"/>
</dbReference>
<dbReference type="InterPro" id="IPR006533">
    <property type="entry name" value="T6SS_Vgr_RhsGE"/>
</dbReference>
<dbReference type="NCBIfam" id="TIGR03361">
    <property type="entry name" value="VI_Rhs_Vgr"/>
    <property type="match status" value="1"/>
</dbReference>
<organism evidence="6 7">
    <name type="scientific">Roseomonas nitratireducens</name>
    <dbReference type="NCBI Taxonomy" id="2820810"/>
    <lineage>
        <taxon>Bacteria</taxon>
        <taxon>Pseudomonadati</taxon>
        <taxon>Pseudomonadota</taxon>
        <taxon>Alphaproteobacteria</taxon>
        <taxon>Acetobacterales</taxon>
        <taxon>Roseomonadaceae</taxon>
        <taxon>Roseomonas</taxon>
    </lineage>
</organism>
<proteinExistence type="inferred from homology"/>
<dbReference type="InterPro" id="IPR006531">
    <property type="entry name" value="Gp5/Vgr_OB"/>
</dbReference>
<dbReference type="SUPFAM" id="SSF69255">
    <property type="entry name" value="gp5 N-terminal domain-like"/>
    <property type="match status" value="1"/>
</dbReference>
<dbReference type="Gene3D" id="2.40.50.230">
    <property type="entry name" value="Gp5 N-terminal domain"/>
    <property type="match status" value="1"/>
</dbReference>
<comment type="subcellular location">
    <subcellularLocation>
        <location evidence="1">Secreted</location>
    </subcellularLocation>
</comment>
<comment type="caution">
    <text evidence="6">The sequence shown here is derived from an EMBL/GenBank/DDBJ whole genome shotgun (WGS) entry which is preliminary data.</text>
</comment>
<dbReference type="InterPro" id="IPR054030">
    <property type="entry name" value="Gp5_Vgr_C"/>
</dbReference>
<keyword evidence="3" id="KW-0964">Secreted</keyword>
<reference evidence="6 7" key="1">
    <citation type="submission" date="2021-03" db="EMBL/GenBank/DDBJ databases">
        <authorList>
            <person name="So Y."/>
        </authorList>
    </citation>
    <scope>NUCLEOTIDE SEQUENCE [LARGE SCALE GENOMIC DNA]</scope>
    <source>
        <strain evidence="6 7">PWR1</strain>
    </source>
</reference>
<dbReference type="SUPFAM" id="SSF69349">
    <property type="entry name" value="Phage fibre proteins"/>
    <property type="match status" value="1"/>
</dbReference>
<dbReference type="PANTHER" id="PTHR32305">
    <property type="match status" value="1"/>
</dbReference>
<feature type="domain" description="Gp5/Type VI secretion system Vgr protein OB-fold" evidence="4">
    <location>
        <begin position="382"/>
        <end position="451"/>
    </location>
</feature>
<evidence type="ECO:0000256" key="2">
    <source>
        <dbReference type="ARBA" id="ARBA00005558"/>
    </source>
</evidence>
<dbReference type="Pfam" id="PF05954">
    <property type="entry name" value="Phage_GPD"/>
    <property type="match status" value="1"/>
</dbReference>
<dbReference type="Gene3D" id="2.30.110.50">
    <property type="match status" value="1"/>
</dbReference>
<evidence type="ECO:0000313" key="7">
    <source>
        <dbReference type="Proteomes" id="UP000680815"/>
    </source>
</evidence>
<evidence type="ECO:0000259" key="4">
    <source>
        <dbReference type="Pfam" id="PF04717"/>
    </source>
</evidence>
<evidence type="ECO:0000313" key="6">
    <source>
        <dbReference type="EMBL" id="MBP0464503.1"/>
    </source>
</evidence>
<dbReference type="Gene3D" id="4.10.220.110">
    <property type="match status" value="1"/>
</dbReference>
<evidence type="ECO:0000259" key="5">
    <source>
        <dbReference type="Pfam" id="PF22178"/>
    </source>
</evidence>